<organism evidence="5">
    <name type="scientific">Tetraselmis chuii</name>
    <dbReference type="NCBI Taxonomy" id="63592"/>
    <lineage>
        <taxon>Eukaryota</taxon>
        <taxon>Viridiplantae</taxon>
        <taxon>Chlorophyta</taxon>
        <taxon>core chlorophytes</taxon>
        <taxon>Chlorodendrophyceae</taxon>
        <taxon>Chlorodendrales</taxon>
        <taxon>Chlorodendraceae</taxon>
        <taxon>Tetraselmis</taxon>
    </lineage>
</organism>
<proteinExistence type="predicted"/>
<dbReference type="EMBL" id="HBGG01024995">
    <property type="protein sequence ID" value="CAD9210715.1"/>
    <property type="molecule type" value="Transcribed_RNA"/>
</dbReference>
<reference evidence="5" key="1">
    <citation type="submission" date="2021-01" db="EMBL/GenBank/DDBJ databases">
        <authorList>
            <person name="Corre E."/>
            <person name="Pelletier E."/>
            <person name="Niang G."/>
            <person name="Scheremetjew M."/>
            <person name="Finn R."/>
            <person name="Kale V."/>
            <person name="Holt S."/>
            <person name="Cochrane G."/>
            <person name="Meng A."/>
            <person name="Brown T."/>
            <person name="Cohen L."/>
        </authorList>
    </citation>
    <scope>NUCLEOTIDE SEQUENCE</scope>
    <source>
        <strain evidence="5">PLY429</strain>
    </source>
</reference>
<evidence type="ECO:0000313" key="6">
    <source>
        <dbReference type="EMBL" id="CAD9210715.1"/>
    </source>
</evidence>
<dbReference type="EMBL" id="HBGG01024987">
    <property type="protein sequence ID" value="CAD9210707.1"/>
    <property type="molecule type" value="Transcribed_RNA"/>
</dbReference>
<dbReference type="EMBL" id="HBGG01024990">
    <property type="protein sequence ID" value="CAD9210710.1"/>
    <property type="molecule type" value="Transcribed_RNA"/>
</dbReference>
<accession>A0A6U1ISC7</accession>
<dbReference type="EMBL" id="HBGG01024989">
    <property type="protein sequence ID" value="CAD9210709.1"/>
    <property type="molecule type" value="Transcribed_RNA"/>
</dbReference>
<sequence>MFIDFCGSQYSGAFLFDSWTIRQCLTLFSSIACTLRRLSGSDEYWRSKLSSGGATFEVYILLSFASVVIRGTRFLKVLCTGDRAGLVIYAKASVWSRSRVAGLIT</sequence>
<evidence type="ECO:0000313" key="2">
    <source>
        <dbReference type="EMBL" id="CAD9210709.1"/>
    </source>
</evidence>
<protein>
    <submittedName>
        <fullName evidence="5">Uncharacterized protein</fullName>
    </submittedName>
</protein>
<dbReference type="EMBL" id="HBGG01024991">
    <property type="protein sequence ID" value="CAD9210711.1"/>
    <property type="molecule type" value="Transcribed_RNA"/>
</dbReference>
<evidence type="ECO:0000313" key="5">
    <source>
        <dbReference type="EMBL" id="CAD9210714.1"/>
    </source>
</evidence>
<evidence type="ECO:0000313" key="3">
    <source>
        <dbReference type="EMBL" id="CAD9210710.1"/>
    </source>
</evidence>
<evidence type="ECO:0000313" key="4">
    <source>
        <dbReference type="EMBL" id="CAD9210711.1"/>
    </source>
</evidence>
<dbReference type="EMBL" id="HBGG01024994">
    <property type="protein sequence ID" value="CAD9210714.1"/>
    <property type="molecule type" value="Transcribed_RNA"/>
</dbReference>
<name>A0A6U1ISC7_9CHLO</name>
<evidence type="ECO:0000313" key="1">
    <source>
        <dbReference type="EMBL" id="CAD9210707.1"/>
    </source>
</evidence>
<dbReference type="AlphaFoldDB" id="A0A6U1ISC7"/>
<gene>
    <name evidence="1" type="ORF">TCHU04912_LOCUS12946</name>
    <name evidence="2" type="ORF">TCHU04912_LOCUS12948</name>
    <name evidence="3" type="ORF">TCHU04912_LOCUS12949</name>
    <name evidence="4" type="ORF">TCHU04912_LOCUS12950</name>
    <name evidence="5" type="ORF">TCHU04912_LOCUS12953</name>
    <name evidence="6" type="ORF">TCHU04912_LOCUS12954</name>
</gene>